<dbReference type="PANTHER" id="PTHR32054">
    <property type="entry name" value="HEAVY CHAIN, PUTATIVE, EXPRESSED-RELATED-RELATED"/>
    <property type="match status" value="1"/>
</dbReference>
<evidence type="ECO:0000313" key="4">
    <source>
        <dbReference type="EnsemblPlants" id="AUR62016890-RA:cds"/>
    </source>
</evidence>
<accession>A0A803LPL1</accession>
<proteinExistence type="inferred from homology"/>
<organism evidence="4 5">
    <name type="scientific">Chenopodium quinoa</name>
    <name type="common">Quinoa</name>
    <dbReference type="NCBI Taxonomy" id="63459"/>
    <lineage>
        <taxon>Eukaryota</taxon>
        <taxon>Viridiplantae</taxon>
        <taxon>Streptophyta</taxon>
        <taxon>Embryophyta</taxon>
        <taxon>Tracheophyta</taxon>
        <taxon>Spermatophyta</taxon>
        <taxon>Magnoliopsida</taxon>
        <taxon>eudicotyledons</taxon>
        <taxon>Gunneridae</taxon>
        <taxon>Pentapetalae</taxon>
        <taxon>Caryophyllales</taxon>
        <taxon>Chenopodiaceae</taxon>
        <taxon>Chenopodioideae</taxon>
        <taxon>Atripliceae</taxon>
        <taxon>Chenopodium</taxon>
    </lineage>
</organism>
<evidence type="ECO:0000256" key="3">
    <source>
        <dbReference type="SAM" id="Coils"/>
    </source>
</evidence>
<reference evidence="4" key="1">
    <citation type="journal article" date="2017" name="Nature">
        <title>The genome of Chenopodium quinoa.</title>
        <authorList>
            <person name="Jarvis D.E."/>
            <person name="Ho Y.S."/>
            <person name="Lightfoot D.J."/>
            <person name="Schmoeckel S.M."/>
            <person name="Li B."/>
            <person name="Borm T.J.A."/>
            <person name="Ohyanagi H."/>
            <person name="Mineta K."/>
            <person name="Michell C.T."/>
            <person name="Saber N."/>
            <person name="Kharbatia N.M."/>
            <person name="Rupper R.R."/>
            <person name="Sharp A.R."/>
            <person name="Dally N."/>
            <person name="Boughton B.A."/>
            <person name="Woo Y.H."/>
            <person name="Gao G."/>
            <person name="Schijlen E.G.W.M."/>
            <person name="Guo X."/>
            <person name="Momin A.A."/>
            <person name="Negrao S."/>
            <person name="Al-Babili S."/>
            <person name="Gehring C."/>
            <person name="Roessner U."/>
            <person name="Jung C."/>
            <person name="Murphy K."/>
            <person name="Arold S.T."/>
            <person name="Gojobori T."/>
            <person name="van der Linden C.G."/>
            <person name="van Loo E.N."/>
            <person name="Jellen E.N."/>
            <person name="Maughan P.J."/>
            <person name="Tester M."/>
        </authorList>
    </citation>
    <scope>NUCLEOTIDE SEQUENCE [LARGE SCALE GENOMIC DNA]</scope>
    <source>
        <strain evidence="4">cv. PI 614886</strain>
    </source>
</reference>
<evidence type="ECO:0000313" key="5">
    <source>
        <dbReference type="Proteomes" id="UP000596660"/>
    </source>
</evidence>
<reference evidence="4" key="2">
    <citation type="submission" date="2021-03" db="UniProtKB">
        <authorList>
            <consortium name="EnsemblPlants"/>
        </authorList>
    </citation>
    <scope>IDENTIFICATION</scope>
</reference>
<feature type="coiled-coil region" evidence="3">
    <location>
        <begin position="170"/>
        <end position="258"/>
    </location>
</feature>
<dbReference type="AlphaFoldDB" id="A0A803LPL1"/>
<dbReference type="Proteomes" id="UP000596660">
    <property type="component" value="Unplaced"/>
</dbReference>
<dbReference type="GO" id="GO:0005829">
    <property type="term" value="C:cytosol"/>
    <property type="evidence" value="ECO:0007669"/>
    <property type="project" value="TreeGrafter"/>
</dbReference>
<dbReference type="Gramene" id="AUR62016890-RA">
    <property type="protein sequence ID" value="AUR62016890-RA:cds"/>
    <property type="gene ID" value="AUR62016890"/>
</dbReference>
<evidence type="ECO:0000256" key="2">
    <source>
        <dbReference type="ARBA" id="ARBA00023054"/>
    </source>
</evidence>
<protein>
    <submittedName>
        <fullName evidence="4">Uncharacterized protein</fullName>
    </submittedName>
</protein>
<dbReference type="GO" id="GO:0009903">
    <property type="term" value="P:chloroplast avoidance movement"/>
    <property type="evidence" value="ECO:0007669"/>
    <property type="project" value="TreeGrafter"/>
</dbReference>
<name>A0A803LPL1_CHEQI</name>
<dbReference type="PANTHER" id="PTHR32054:SF2">
    <property type="entry name" value="PROTEIN PLASTID MOVEMENT IMPAIRED 2"/>
    <property type="match status" value="1"/>
</dbReference>
<comment type="similarity">
    <text evidence="1">Belongs to the WEB family.</text>
</comment>
<dbReference type="GO" id="GO:0009904">
    <property type="term" value="P:chloroplast accumulation movement"/>
    <property type="evidence" value="ECO:0007669"/>
    <property type="project" value="TreeGrafter"/>
</dbReference>
<keyword evidence="2 3" id="KW-0175">Coiled coil</keyword>
<keyword evidence="5" id="KW-1185">Reference proteome</keyword>
<sequence length="339" mass="39002">MDKREFQNGRKVGAVKAAIDMYGGRANQVQVIKKPQYDASSNFEKTSKAPELHVATSGISQIKANRITVAREVEVLKREHSKVKLEIKCAVREKFMAEKEADCAYLRLKSYTRSYELNLIKEIDNKIYRSPKDEEEIGVAVGQKRFGGSKGVGVRREILRKWELENELCIKKLKLKLIKAKDRLEGARASEEEAKLMLPSFSVTLEKLEKEKEEARKEEGQLTNNIRESETNENEKRLEAVIEELEALKLREANALAETVVRERASKKNSTIKISKFEYEYLTGCAAKARELLQTRKWQQQQMHGQKHGWLMRKNEGENCCSREEYRRTEAEGRGGYVG</sequence>
<dbReference type="EnsemblPlants" id="AUR62016890-RA">
    <property type="protein sequence ID" value="AUR62016890-RA:cds"/>
    <property type="gene ID" value="AUR62016890"/>
</dbReference>
<evidence type="ECO:0000256" key="1">
    <source>
        <dbReference type="ARBA" id="ARBA00005485"/>
    </source>
</evidence>